<gene>
    <name evidence="2" type="ORF">B6A10_05925</name>
</gene>
<reference evidence="2 3" key="1">
    <citation type="journal article" date="2020" name="Microbiol. Res.">
        <title>Flavobacterium pokkalii sp. nov., a novel plant growth promoting native rhizobacteria isolated from pokkali rice grown in coastal saline affected agricultural regions of southern India, Kerala.</title>
        <authorList>
            <person name="Menon R.R."/>
            <person name="Kumari S."/>
            <person name="Viver T."/>
            <person name="Rameshkumar N."/>
        </authorList>
    </citation>
    <scope>NUCLEOTIDE SEQUENCE [LARGE SCALE GENOMIC DNA]</scope>
    <source>
        <strain evidence="2 3">L1I52</strain>
    </source>
</reference>
<dbReference type="Proteomes" id="UP000661715">
    <property type="component" value="Unassembled WGS sequence"/>
</dbReference>
<dbReference type="RefSeq" id="WP_188220094.1">
    <property type="nucleotide sequence ID" value="NZ_NASZ01000005.1"/>
</dbReference>
<feature type="chain" id="PRO_5045760567" description="Fasciclin domain-containing protein" evidence="1">
    <location>
        <begin position="24"/>
        <end position="275"/>
    </location>
</feature>
<evidence type="ECO:0000256" key="1">
    <source>
        <dbReference type="SAM" id="SignalP"/>
    </source>
</evidence>
<proteinExistence type="predicted"/>
<name>A0ABR7UPA4_9FLAO</name>
<keyword evidence="3" id="KW-1185">Reference proteome</keyword>
<evidence type="ECO:0000313" key="2">
    <source>
        <dbReference type="EMBL" id="MBD0724711.1"/>
    </source>
</evidence>
<keyword evidence="1" id="KW-0732">Signal</keyword>
<dbReference type="EMBL" id="NASZ01000005">
    <property type="protein sequence ID" value="MBD0724711.1"/>
    <property type="molecule type" value="Genomic_DNA"/>
</dbReference>
<organism evidence="2 3">
    <name type="scientific">Flavobacterium pokkalii</name>
    <dbReference type="NCBI Taxonomy" id="1940408"/>
    <lineage>
        <taxon>Bacteria</taxon>
        <taxon>Pseudomonadati</taxon>
        <taxon>Bacteroidota</taxon>
        <taxon>Flavobacteriia</taxon>
        <taxon>Flavobacteriales</taxon>
        <taxon>Flavobacteriaceae</taxon>
        <taxon>Flavobacterium</taxon>
    </lineage>
</organism>
<dbReference type="SUPFAM" id="SSF82153">
    <property type="entry name" value="FAS1 domain"/>
    <property type="match status" value="1"/>
</dbReference>
<feature type="signal peptide" evidence="1">
    <location>
        <begin position="1"/>
        <end position="23"/>
    </location>
</feature>
<dbReference type="Gene3D" id="2.30.180.10">
    <property type="entry name" value="FAS1 domain"/>
    <property type="match status" value="1"/>
</dbReference>
<comment type="caution">
    <text evidence="2">The sequence shown here is derived from an EMBL/GenBank/DDBJ whole genome shotgun (WGS) entry which is preliminary data.</text>
</comment>
<sequence length="275" mass="30854">MKKYIKMLLATCLVATLGSCTLGVQEQFDFKGETYSEEDPFANITAWDYIQTRKSNAIRDAQGRFKLVSNTSVLGASGDELDFMIAAIKKVGYEDLYNQTETTSRTYLLLNNNAFTGNNDRDIIKSIRGAQLADNSTVNPDTYFDNWTPEQLNLLKAVLKYHIVTDFVAQKPTIPTYDVYVLFKTLLPKVVTDGAGLPVSLSEDKAAISFSRDVDARSTLKVNESGSPLPETANTAGWDENVRRHNYVFSNGIGHYLNESVRYQPYSLYNNFTIE</sequence>
<evidence type="ECO:0008006" key="4">
    <source>
        <dbReference type="Google" id="ProtNLM"/>
    </source>
</evidence>
<dbReference type="InterPro" id="IPR036378">
    <property type="entry name" value="FAS1_dom_sf"/>
</dbReference>
<evidence type="ECO:0000313" key="3">
    <source>
        <dbReference type="Proteomes" id="UP000661715"/>
    </source>
</evidence>
<protein>
    <recommendedName>
        <fullName evidence="4">Fasciclin domain-containing protein</fullName>
    </recommendedName>
</protein>
<accession>A0ABR7UPA4</accession>
<dbReference type="PROSITE" id="PS51257">
    <property type="entry name" value="PROKAR_LIPOPROTEIN"/>
    <property type="match status" value="1"/>
</dbReference>